<keyword evidence="4 7" id="KW-0812">Transmembrane</keyword>
<feature type="transmembrane region" description="Helical" evidence="7">
    <location>
        <begin position="258"/>
        <end position="278"/>
    </location>
</feature>
<evidence type="ECO:0000256" key="6">
    <source>
        <dbReference type="ARBA" id="ARBA00023136"/>
    </source>
</evidence>
<keyword evidence="10" id="KW-1185">Reference proteome</keyword>
<dbReference type="PANTHER" id="PTHR23514">
    <property type="entry name" value="BYPASS OF STOP CODON PROTEIN 6"/>
    <property type="match status" value="1"/>
</dbReference>
<keyword evidence="5 7" id="KW-1133">Transmembrane helix</keyword>
<comment type="subcellular location">
    <subcellularLocation>
        <location evidence="1">Endomembrane system</location>
        <topology evidence="1">Multi-pass membrane protein</topology>
    </subcellularLocation>
</comment>
<dbReference type="InterPro" id="IPR011701">
    <property type="entry name" value="MFS"/>
</dbReference>
<dbReference type="PANTHER" id="PTHR23514:SF3">
    <property type="entry name" value="BYPASS OF STOP CODON PROTEIN 6"/>
    <property type="match status" value="1"/>
</dbReference>
<feature type="transmembrane region" description="Helical" evidence="7">
    <location>
        <begin position="374"/>
        <end position="393"/>
    </location>
</feature>
<organism evidence="9 10">
    <name type="scientific">Pyxidicoccus parkwayensis</name>
    <dbReference type="NCBI Taxonomy" id="2813578"/>
    <lineage>
        <taxon>Bacteria</taxon>
        <taxon>Pseudomonadati</taxon>
        <taxon>Myxococcota</taxon>
        <taxon>Myxococcia</taxon>
        <taxon>Myxococcales</taxon>
        <taxon>Cystobacterineae</taxon>
        <taxon>Myxococcaceae</taxon>
        <taxon>Pyxidicoccus</taxon>
    </lineage>
</organism>
<feature type="transmembrane region" description="Helical" evidence="7">
    <location>
        <begin position="160"/>
        <end position="180"/>
    </location>
</feature>
<evidence type="ECO:0000256" key="7">
    <source>
        <dbReference type="SAM" id="Phobius"/>
    </source>
</evidence>
<dbReference type="Gene3D" id="1.20.1250.20">
    <property type="entry name" value="MFS general substrate transporter like domains"/>
    <property type="match status" value="2"/>
</dbReference>
<feature type="transmembrane region" description="Helical" evidence="7">
    <location>
        <begin position="134"/>
        <end position="154"/>
    </location>
</feature>
<reference evidence="9 10" key="1">
    <citation type="submission" date="2021-02" db="EMBL/GenBank/DDBJ databases">
        <title>De Novo genome assembly of isolated myxobacteria.</title>
        <authorList>
            <person name="Stevens D.C."/>
        </authorList>
    </citation>
    <scope>NUCLEOTIDE SEQUENCE [LARGE SCALE GENOMIC DNA]</scope>
    <source>
        <strain evidence="10">SCPEA02</strain>
    </source>
</reference>
<dbReference type="Proteomes" id="UP000662747">
    <property type="component" value="Chromosome"/>
</dbReference>
<evidence type="ECO:0000256" key="4">
    <source>
        <dbReference type="ARBA" id="ARBA00022692"/>
    </source>
</evidence>
<protein>
    <submittedName>
        <fullName evidence="9">MFS transporter</fullName>
    </submittedName>
</protein>
<gene>
    <name evidence="9" type="ORF">JY651_43885</name>
</gene>
<keyword evidence="6 7" id="KW-0472">Membrane</keyword>
<proteinExistence type="inferred from homology"/>
<feature type="transmembrane region" description="Helical" evidence="7">
    <location>
        <begin position="343"/>
        <end position="362"/>
    </location>
</feature>
<feature type="transmembrane region" description="Helical" evidence="7">
    <location>
        <begin position="313"/>
        <end position="331"/>
    </location>
</feature>
<comment type="similarity">
    <text evidence="2">Belongs to the major facilitator superfamily.</text>
</comment>
<dbReference type="SUPFAM" id="SSF103473">
    <property type="entry name" value="MFS general substrate transporter"/>
    <property type="match status" value="1"/>
</dbReference>
<feature type="transmembrane region" description="Helical" evidence="7">
    <location>
        <begin position="72"/>
        <end position="92"/>
    </location>
</feature>
<evidence type="ECO:0000256" key="1">
    <source>
        <dbReference type="ARBA" id="ARBA00004127"/>
    </source>
</evidence>
<accession>A0ABX7NT06</accession>
<dbReference type="InterPro" id="IPR051788">
    <property type="entry name" value="MFS_Transporter"/>
</dbReference>
<name>A0ABX7NT06_9BACT</name>
<evidence type="ECO:0000256" key="2">
    <source>
        <dbReference type="ARBA" id="ARBA00008335"/>
    </source>
</evidence>
<sequence>MQRTSPRAGSVLALAYLAFISLGLPDGLLGVAWPSLRDSLGLHQALLGAPVALAAGAYFVSGMLAGRLMQGLGIGLLLAGSTASVAAGTLGISAAPLFALILVAAVFMGFGSGAIDSALNTYAARNFSPKHMSWLHAAYAAGATTGPAIMTTVLNHGASWRVGYAVVGGLLAVLAIAFAFSSRRWDAAPAEPPVVLDAPGGIGPVAAEEAPRVNGLTALRSGTVWLQLAIFFIYTGIEVAAGQWSYTLLTEERGLSKPAAGTWVAAYWGGLLAGRLVLGFVVERLGQVRLIRLATVGVLVSAGLFAIPGLKVGALALPLLSFSLASIFPGLMAETPRRVGVQLAPHAVGFQVSAATLGIAVLPSLAGLVSEHAGLWAIAPMIACCALGLFLLHERLVATADRRTEGGTLPMTPERS</sequence>
<feature type="transmembrane region" description="Helical" evidence="7">
    <location>
        <begin position="40"/>
        <end position="60"/>
    </location>
</feature>
<evidence type="ECO:0000259" key="8">
    <source>
        <dbReference type="PROSITE" id="PS50850"/>
    </source>
</evidence>
<feature type="transmembrane region" description="Helical" evidence="7">
    <location>
        <begin position="98"/>
        <end position="122"/>
    </location>
</feature>
<feature type="transmembrane region" description="Helical" evidence="7">
    <location>
        <begin position="290"/>
        <end position="307"/>
    </location>
</feature>
<evidence type="ECO:0000313" key="10">
    <source>
        <dbReference type="Proteomes" id="UP000662747"/>
    </source>
</evidence>
<evidence type="ECO:0000256" key="3">
    <source>
        <dbReference type="ARBA" id="ARBA00022448"/>
    </source>
</evidence>
<keyword evidence="3" id="KW-0813">Transport</keyword>
<feature type="domain" description="Major facilitator superfamily (MFS) profile" evidence="8">
    <location>
        <begin position="11"/>
        <end position="397"/>
    </location>
</feature>
<evidence type="ECO:0000313" key="9">
    <source>
        <dbReference type="EMBL" id="QSQ22016.1"/>
    </source>
</evidence>
<dbReference type="InterPro" id="IPR020846">
    <property type="entry name" value="MFS_dom"/>
</dbReference>
<dbReference type="EMBL" id="CP071090">
    <property type="protein sequence ID" value="QSQ22016.1"/>
    <property type="molecule type" value="Genomic_DNA"/>
</dbReference>
<dbReference type="Pfam" id="PF07690">
    <property type="entry name" value="MFS_1"/>
    <property type="match status" value="1"/>
</dbReference>
<feature type="transmembrane region" description="Helical" evidence="7">
    <location>
        <begin position="224"/>
        <end position="246"/>
    </location>
</feature>
<dbReference type="RefSeq" id="WP_206723593.1">
    <property type="nucleotide sequence ID" value="NZ_CP071090.1"/>
</dbReference>
<evidence type="ECO:0000256" key="5">
    <source>
        <dbReference type="ARBA" id="ARBA00022989"/>
    </source>
</evidence>
<dbReference type="PROSITE" id="PS50850">
    <property type="entry name" value="MFS"/>
    <property type="match status" value="1"/>
</dbReference>
<dbReference type="InterPro" id="IPR036259">
    <property type="entry name" value="MFS_trans_sf"/>
</dbReference>